<evidence type="ECO:0000256" key="2">
    <source>
        <dbReference type="ARBA" id="ARBA00022730"/>
    </source>
</evidence>
<proteinExistence type="inferred from homology"/>
<dbReference type="CDD" id="cd00165">
    <property type="entry name" value="S4"/>
    <property type="match status" value="1"/>
</dbReference>
<dbReference type="Gene3D" id="3.10.290.10">
    <property type="entry name" value="RNA-binding S4 domain"/>
    <property type="match status" value="1"/>
</dbReference>
<feature type="domain" description="RNA-binding S4" evidence="6">
    <location>
        <begin position="1"/>
        <end position="62"/>
    </location>
</feature>
<keyword evidence="7" id="KW-0346">Stress response</keyword>
<dbReference type="AlphaFoldDB" id="A0A1W1UK56"/>
<dbReference type="InterPro" id="IPR002942">
    <property type="entry name" value="S4_RNA-bd"/>
</dbReference>
<keyword evidence="4 5" id="KW-0648">Protein biosynthesis</keyword>
<keyword evidence="2 5" id="KW-0699">rRNA-binding</keyword>
<reference evidence="8" key="1">
    <citation type="submission" date="2017-04" db="EMBL/GenBank/DDBJ databases">
        <authorList>
            <person name="Varghese N."/>
            <person name="Submissions S."/>
        </authorList>
    </citation>
    <scope>NUCLEOTIDE SEQUENCE [LARGE SCALE GENOMIC DNA]</scope>
    <source>
        <strain evidence="8">DSM 20463</strain>
    </source>
</reference>
<sequence>MRLDKFLKISRIIVRRTVAKTAAEGGHIKINNNVAKPSTEVKVGDLIEIEFGNSTRKVEVLEIKDHVKKDEADSLYKIID</sequence>
<dbReference type="Pfam" id="PF01479">
    <property type="entry name" value="S4"/>
    <property type="match status" value="1"/>
</dbReference>
<name>A0A1W1UK56_PEPAS</name>
<dbReference type="GO" id="GO:0043023">
    <property type="term" value="F:ribosomal large subunit binding"/>
    <property type="evidence" value="ECO:0007669"/>
    <property type="project" value="UniProtKB-UniRule"/>
</dbReference>
<dbReference type="HAMAP" id="MF_00871">
    <property type="entry name" value="RqcP"/>
    <property type="match status" value="1"/>
</dbReference>
<organism evidence="7 8">
    <name type="scientific">Peptoniphilus asaccharolyticus DSM 20463</name>
    <dbReference type="NCBI Taxonomy" id="573058"/>
    <lineage>
        <taxon>Bacteria</taxon>
        <taxon>Bacillati</taxon>
        <taxon>Bacillota</taxon>
        <taxon>Tissierellia</taxon>
        <taxon>Tissierellales</taxon>
        <taxon>Peptoniphilaceae</taxon>
        <taxon>Peptoniphilus</taxon>
    </lineage>
</organism>
<dbReference type="GO" id="GO:0072344">
    <property type="term" value="P:rescue of stalled ribosome"/>
    <property type="evidence" value="ECO:0007669"/>
    <property type="project" value="UniProtKB-UniRule"/>
</dbReference>
<dbReference type="InterPro" id="IPR036986">
    <property type="entry name" value="S4_RNA-bd_sf"/>
</dbReference>
<dbReference type="GO" id="GO:0000049">
    <property type="term" value="F:tRNA binding"/>
    <property type="evidence" value="ECO:0007669"/>
    <property type="project" value="UniProtKB-UniRule"/>
</dbReference>
<evidence type="ECO:0000256" key="4">
    <source>
        <dbReference type="ARBA" id="ARBA00022917"/>
    </source>
</evidence>
<dbReference type="Proteomes" id="UP000192368">
    <property type="component" value="Unassembled WGS sequence"/>
</dbReference>
<dbReference type="EMBL" id="FWWR01000009">
    <property type="protein sequence ID" value="SMB81181.1"/>
    <property type="molecule type" value="Genomic_DNA"/>
</dbReference>
<dbReference type="OrthoDB" id="9805210at2"/>
<evidence type="ECO:0000256" key="3">
    <source>
        <dbReference type="ARBA" id="ARBA00022884"/>
    </source>
</evidence>
<dbReference type="RefSeq" id="WP_084230025.1">
    <property type="nucleotide sequence ID" value="NZ_FWWR01000009.1"/>
</dbReference>
<evidence type="ECO:0000313" key="8">
    <source>
        <dbReference type="Proteomes" id="UP000192368"/>
    </source>
</evidence>
<comment type="subunit">
    <text evidence="5">Associates with stalled 50S ribosomal subunits. Binds to RqcH, 23S rRNA and the P-site tRNA. Does not require RqcH for association with 50S subunits.</text>
</comment>
<dbReference type="STRING" id="573058.SAMN00017477_0325"/>
<gene>
    <name evidence="5" type="primary">rqcP</name>
    <name evidence="7" type="ORF">SAMN00017477_0325</name>
</gene>
<comment type="similarity">
    <text evidence="5">Belongs to the RqcP family.</text>
</comment>
<dbReference type="PIRSF" id="PIRSF038881">
    <property type="entry name" value="RNAbp_HP1423"/>
    <property type="match status" value="1"/>
</dbReference>
<dbReference type="GO" id="GO:0019843">
    <property type="term" value="F:rRNA binding"/>
    <property type="evidence" value="ECO:0007669"/>
    <property type="project" value="UniProtKB-UniRule"/>
</dbReference>
<evidence type="ECO:0000259" key="6">
    <source>
        <dbReference type="SMART" id="SM00363"/>
    </source>
</evidence>
<dbReference type="InterPro" id="IPR025490">
    <property type="entry name" value="RqcP"/>
</dbReference>
<protein>
    <recommendedName>
        <fullName evidence="5">RQC P-site tRNA stabilizing factor</fullName>
        <shortName evidence="5">RqcP</shortName>
    </recommendedName>
    <alternativeName>
        <fullName evidence="5">Ribosome-associated protein quality control protein P</fullName>
    </alternativeName>
</protein>
<comment type="function">
    <text evidence="5">Key component of the ribosome quality control system (RQC), a ribosome-associated complex that mediates the extraction of incompletely synthesized nascent chains from stalled ribosomes and their subsequent degradation. RqcH recruits Ala-charged tRNA, and with RqcP directs the elongation of stalled nascent chains on 50S ribosomal subunits, leading to non-templated C-terminal alanine extensions (Ala tail). The Ala tail promotes nascent chain degradation. RqcP is associated with the translocation-like movement of the peptidyl-tRNA from the A-site into the P-site.</text>
</comment>
<dbReference type="PROSITE" id="PS50889">
    <property type="entry name" value="S4"/>
    <property type="match status" value="1"/>
</dbReference>
<dbReference type="SMART" id="SM00363">
    <property type="entry name" value="S4"/>
    <property type="match status" value="1"/>
</dbReference>
<keyword evidence="8" id="KW-1185">Reference proteome</keyword>
<keyword evidence="1 5" id="KW-0820">tRNA-binding</keyword>
<keyword evidence="3 5" id="KW-0694">RNA-binding</keyword>
<evidence type="ECO:0000313" key="7">
    <source>
        <dbReference type="EMBL" id="SMB81181.1"/>
    </source>
</evidence>
<dbReference type="SUPFAM" id="SSF55174">
    <property type="entry name" value="Alpha-L RNA-binding motif"/>
    <property type="match status" value="1"/>
</dbReference>
<accession>A0A1W1UK56</accession>
<evidence type="ECO:0000256" key="5">
    <source>
        <dbReference type="HAMAP-Rule" id="MF_00871"/>
    </source>
</evidence>
<evidence type="ECO:0000256" key="1">
    <source>
        <dbReference type="ARBA" id="ARBA00022555"/>
    </source>
</evidence>